<dbReference type="PANTHER" id="PTHR48100">
    <property type="entry name" value="BROAD-SPECIFICITY PHOSPHATASE YOR283W-RELATED"/>
    <property type="match status" value="1"/>
</dbReference>
<name>A0A5B0DTE7_9HYPH</name>
<dbReference type="InterPro" id="IPR001345">
    <property type="entry name" value="PG/BPGM_mutase_AS"/>
</dbReference>
<dbReference type="EMBL" id="VTWH01000003">
    <property type="protein sequence ID" value="KAA0969688.1"/>
    <property type="molecule type" value="Genomic_DNA"/>
</dbReference>
<dbReference type="GO" id="GO:0016791">
    <property type="term" value="F:phosphatase activity"/>
    <property type="evidence" value="ECO:0007669"/>
    <property type="project" value="TreeGrafter"/>
</dbReference>
<dbReference type="PANTHER" id="PTHR48100:SF62">
    <property type="entry name" value="GLUCOSYL-3-PHOSPHOGLYCERATE PHOSPHATASE"/>
    <property type="match status" value="1"/>
</dbReference>
<reference evidence="2 3" key="1">
    <citation type="submission" date="2019-08" db="EMBL/GenBank/DDBJ databases">
        <title>Aureimonas fodiniaquatilis sp. nov., isolated from a coal mine wastewater.</title>
        <authorList>
            <person name="Kim W."/>
        </authorList>
    </citation>
    <scope>NUCLEOTIDE SEQUENCE [LARGE SCALE GENOMIC DNA]</scope>
    <source>
        <strain evidence="2 3">CAU 1482</strain>
    </source>
</reference>
<dbReference type="InterPro" id="IPR029033">
    <property type="entry name" value="His_PPase_superfam"/>
</dbReference>
<dbReference type="PROSITE" id="PS00175">
    <property type="entry name" value="PG_MUTASE"/>
    <property type="match status" value="1"/>
</dbReference>
<accession>A0A5B0DTE7</accession>
<keyword evidence="3" id="KW-1185">Reference proteome</keyword>
<dbReference type="AlphaFoldDB" id="A0A5B0DTE7"/>
<dbReference type="OrthoDB" id="9781415at2"/>
<dbReference type="GO" id="GO:0005737">
    <property type="term" value="C:cytoplasm"/>
    <property type="evidence" value="ECO:0007669"/>
    <property type="project" value="TreeGrafter"/>
</dbReference>
<comment type="caution">
    <text evidence="2">The sequence shown here is derived from an EMBL/GenBank/DDBJ whole genome shotgun (WGS) entry which is preliminary data.</text>
</comment>
<dbReference type="Pfam" id="PF00300">
    <property type="entry name" value="His_Phos_1"/>
    <property type="match status" value="1"/>
</dbReference>
<gene>
    <name evidence="2" type="ORF">FPY71_14305</name>
</gene>
<protein>
    <submittedName>
        <fullName evidence="2">Histidine phosphatase family protein</fullName>
    </submittedName>
</protein>
<feature type="binding site" evidence="1">
    <location>
        <position position="58"/>
    </location>
    <ligand>
        <name>substrate</name>
    </ligand>
</feature>
<sequence>MKRLLLVRHGESEWNAVRRLQGQANIALSPRGRDQARALAPLIAAQQPDLVLTSDLVRAAETAHLLGYPDAEREPGLREHSVGAWTGQVIADIKAREEDNYLAWRAGTYAPPEGELWCDMRTRIGSAMMRALERTNETALLVCHGGVIRAALDYALGLEPARIIPVGPASLTILAFPDGLARLEAFNVTGSAPILDAPD</sequence>
<dbReference type="CDD" id="cd07067">
    <property type="entry name" value="HP_PGM_like"/>
    <property type="match status" value="1"/>
</dbReference>
<dbReference type="Gene3D" id="3.40.50.1240">
    <property type="entry name" value="Phosphoglycerate mutase-like"/>
    <property type="match status" value="1"/>
</dbReference>
<dbReference type="InterPro" id="IPR013078">
    <property type="entry name" value="His_Pase_superF_clade-1"/>
</dbReference>
<feature type="binding site" evidence="1">
    <location>
        <begin position="8"/>
        <end position="15"/>
    </location>
    <ligand>
        <name>substrate</name>
    </ligand>
</feature>
<dbReference type="InterPro" id="IPR050275">
    <property type="entry name" value="PGM_Phosphatase"/>
</dbReference>
<dbReference type="SMART" id="SM00855">
    <property type="entry name" value="PGAM"/>
    <property type="match status" value="1"/>
</dbReference>
<organism evidence="2 3">
    <name type="scientific">Aureimonas fodinaquatilis</name>
    <dbReference type="NCBI Taxonomy" id="2565783"/>
    <lineage>
        <taxon>Bacteria</taxon>
        <taxon>Pseudomonadati</taxon>
        <taxon>Pseudomonadota</taxon>
        <taxon>Alphaproteobacteria</taxon>
        <taxon>Hyphomicrobiales</taxon>
        <taxon>Aurantimonadaceae</taxon>
        <taxon>Aureimonas</taxon>
    </lineage>
</organism>
<evidence type="ECO:0000313" key="2">
    <source>
        <dbReference type="EMBL" id="KAA0969688.1"/>
    </source>
</evidence>
<dbReference type="Proteomes" id="UP000324738">
    <property type="component" value="Unassembled WGS sequence"/>
</dbReference>
<proteinExistence type="predicted"/>
<dbReference type="SUPFAM" id="SSF53254">
    <property type="entry name" value="Phosphoglycerate mutase-like"/>
    <property type="match status" value="1"/>
</dbReference>
<dbReference type="RefSeq" id="WP_149300972.1">
    <property type="nucleotide sequence ID" value="NZ_VTWH01000003.1"/>
</dbReference>
<evidence type="ECO:0000256" key="1">
    <source>
        <dbReference type="PIRSR" id="PIRSR613078-2"/>
    </source>
</evidence>
<evidence type="ECO:0000313" key="3">
    <source>
        <dbReference type="Proteomes" id="UP000324738"/>
    </source>
</evidence>